<dbReference type="Proteomes" id="UP000093052">
    <property type="component" value="Chromosome"/>
</dbReference>
<proteinExistence type="predicted"/>
<evidence type="ECO:0000313" key="1">
    <source>
        <dbReference type="EMBL" id="ANZ30367.1"/>
    </source>
</evidence>
<dbReference type="GeneID" id="56925753"/>
<name>A0AAN0YNB5_PARTM</name>
<dbReference type="RefSeq" id="WP_042383227.1">
    <property type="nucleotide sequence ID" value="NZ_BTHJ01000016.1"/>
</dbReference>
<dbReference type="EMBL" id="CP016622">
    <property type="protein sequence ID" value="ANZ30367.1"/>
    <property type="molecule type" value="Genomic_DNA"/>
</dbReference>
<reference evidence="2" key="1">
    <citation type="journal article" date="2016" name="Genome Announc.">
        <title>Complete Genome Sequence of Geobacillus thermoglucosidasius NCIMB 11955, the Progenitor of a Bioethanol Production Strain.</title>
        <authorList>
            <person name="Sheng L."/>
            <person name="Zhang Y."/>
            <person name="Minton N.P."/>
        </authorList>
    </citation>
    <scope>NUCLEOTIDE SEQUENCE [LARGE SCALE GENOMIC DNA]</scope>
    <source>
        <strain evidence="2">NCIMB 11955</strain>
    </source>
</reference>
<dbReference type="AlphaFoldDB" id="A0AAN0YNB5"/>
<sequence length="72" mass="8133">MAAGAKPVAMDIDGLCYIHKRTVEKRQSLLSVFINKRFGLGSEIKFVITIMMQSHPQKLVHRNPAKNGYLYA</sequence>
<dbReference type="KEGG" id="ptl:AOT13_09795"/>
<gene>
    <name evidence="1" type="ORF">BCV53_09805</name>
</gene>
<protein>
    <submittedName>
        <fullName evidence="1">Uncharacterized protein</fullName>
    </submittedName>
</protein>
<keyword evidence="2" id="KW-1185">Reference proteome</keyword>
<accession>A0AAN0YNB5</accession>
<evidence type="ECO:0000313" key="2">
    <source>
        <dbReference type="Proteomes" id="UP000093052"/>
    </source>
</evidence>
<organism evidence="1 2">
    <name type="scientific">Parageobacillus thermoglucosidasius</name>
    <name type="common">Geobacillus thermoglucosidasius</name>
    <dbReference type="NCBI Taxonomy" id="1426"/>
    <lineage>
        <taxon>Bacteria</taxon>
        <taxon>Bacillati</taxon>
        <taxon>Bacillota</taxon>
        <taxon>Bacilli</taxon>
        <taxon>Bacillales</taxon>
        <taxon>Anoxybacillaceae</taxon>
        <taxon>Parageobacillus</taxon>
    </lineage>
</organism>